<dbReference type="AlphaFoldDB" id="A0A7D7SGH1"/>
<evidence type="ECO:0000313" key="3">
    <source>
        <dbReference type="Proteomes" id="UP000514752"/>
    </source>
</evidence>
<dbReference type="PANTHER" id="PTHR12558">
    <property type="entry name" value="CELL DIVISION CYCLE 16,23,27"/>
    <property type="match status" value="1"/>
</dbReference>
<dbReference type="EMBL" id="CP059567">
    <property type="protein sequence ID" value="QMT40092.1"/>
    <property type="molecule type" value="Genomic_DNA"/>
</dbReference>
<dbReference type="InterPro" id="IPR011990">
    <property type="entry name" value="TPR-like_helical_dom_sf"/>
</dbReference>
<reference evidence="2 3" key="1">
    <citation type="submission" date="2020-07" db="EMBL/GenBank/DDBJ databases">
        <title>Genomic diversity of species in the Neisseriaceae family.</title>
        <authorList>
            <person name="Vincent A.T."/>
            <person name="Bernet E."/>
            <person name="Veyrier F.J."/>
        </authorList>
    </citation>
    <scope>NUCLEOTIDE SEQUENCE [LARGE SCALE GENOMIC DNA]</scope>
    <source>
        <strain evidence="2 3">DSM 22244</strain>
    </source>
</reference>
<dbReference type="SUPFAM" id="SSF48452">
    <property type="entry name" value="TPR-like"/>
    <property type="match status" value="2"/>
</dbReference>
<dbReference type="Pfam" id="PF13181">
    <property type="entry name" value="TPR_8"/>
    <property type="match status" value="1"/>
</dbReference>
<feature type="signal peptide" evidence="1">
    <location>
        <begin position="1"/>
        <end position="17"/>
    </location>
</feature>
<evidence type="ECO:0000313" key="2">
    <source>
        <dbReference type="EMBL" id="QMT40092.1"/>
    </source>
</evidence>
<name>A0A7D7SGH1_9NEIS</name>
<dbReference type="Gene3D" id="1.25.40.10">
    <property type="entry name" value="Tetratricopeptide repeat domain"/>
    <property type="match status" value="2"/>
</dbReference>
<dbReference type="PANTHER" id="PTHR12558:SF13">
    <property type="entry name" value="CELL DIVISION CYCLE PROTEIN 27 HOMOLOG"/>
    <property type="match status" value="1"/>
</dbReference>
<proteinExistence type="predicted"/>
<accession>A0A7D7SGH1</accession>
<sequence>MIPLLAACLAVSAPVWSAPAGKSPDGGQMSHRDIIDRANNMMTALAAEMSLQQNQGGTALAGYLRVFERSKDPAVAERAVEIALAGNIRLAEQMLERWQRAEPQPSPEQKRMRWMVAAAKGDLNTVEANLPEVLAQDDRNRMRGVFLRLAQLALRQPEVANARNARLVHEAALRFPTLPEAAMTDAIYSAQQNRKRDAAAALNRLAQLDTDIRPTTRLTLGLIARRSPEVLHHFFAGTDDHRLSPMWQGLKVDSLIHSGRENEAYSLLQSLLAKNPDPDFYIQAGVLSTRRKEPAAVSLNYFDKAYLLGTSQQKSRAALFAATRALEEKDFETARLWNTRMEAPESAFDRLMVAAHIETAAENWTAADDLLLRAESLHPHENGLYGPADLLQAQLNIAAKLPLTEALHRLNGLHRQHGNADAGSAESAAAVLYSRALLYADRLEQPDKAVADLREALRLFPKHADTLNALGYTMLALPDADLAEARRHIEQAHRLDPQSPAIRDSLGWVLFKQGDARAALPHLEAAYRALPEAEVGAHLGEVLWQLGRRDEARQIWQTVAGKGGNQKVLQDTLQRLGVELTPADQARQ</sequence>
<dbReference type="KEGG" id="nsg:H3L94_09580"/>
<dbReference type="Pfam" id="PF14559">
    <property type="entry name" value="TPR_19"/>
    <property type="match status" value="1"/>
</dbReference>
<dbReference type="Proteomes" id="UP000514752">
    <property type="component" value="Chromosome"/>
</dbReference>
<keyword evidence="1" id="KW-0732">Signal</keyword>
<dbReference type="InterPro" id="IPR019734">
    <property type="entry name" value="TPR_rpt"/>
</dbReference>
<evidence type="ECO:0000256" key="1">
    <source>
        <dbReference type="SAM" id="SignalP"/>
    </source>
</evidence>
<protein>
    <submittedName>
        <fullName evidence="2">Tetratricopeptide repeat protein</fullName>
    </submittedName>
</protein>
<dbReference type="RefSeq" id="WP_182121835.1">
    <property type="nucleotide sequence ID" value="NZ_CP059567.1"/>
</dbReference>
<dbReference type="SMART" id="SM00028">
    <property type="entry name" value="TPR"/>
    <property type="match status" value="3"/>
</dbReference>
<gene>
    <name evidence="2" type="ORF">H3L94_09580</name>
</gene>
<feature type="chain" id="PRO_5027755115" evidence="1">
    <location>
        <begin position="18"/>
        <end position="588"/>
    </location>
</feature>
<organism evidence="2 3">
    <name type="scientific">Neisseria shayeganii</name>
    <dbReference type="NCBI Taxonomy" id="607712"/>
    <lineage>
        <taxon>Bacteria</taxon>
        <taxon>Pseudomonadati</taxon>
        <taxon>Pseudomonadota</taxon>
        <taxon>Betaproteobacteria</taxon>
        <taxon>Neisseriales</taxon>
        <taxon>Neisseriaceae</taxon>
        <taxon>Neisseria</taxon>
    </lineage>
</organism>